<evidence type="ECO:0000313" key="4">
    <source>
        <dbReference type="EMBL" id="TET45398.1"/>
    </source>
</evidence>
<name>A0A523USA2_UNCT6</name>
<organism evidence="4 5">
    <name type="scientific">candidate division TA06 bacterium</name>
    <dbReference type="NCBI Taxonomy" id="2250710"/>
    <lineage>
        <taxon>Bacteria</taxon>
        <taxon>Bacteria division TA06</taxon>
    </lineage>
</organism>
<feature type="signal peptide" evidence="2">
    <location>
        <begin position="1"/>
        <end position="20"/>
    </location>
</feature>
<feature type="non-terminal residue" evidence="4">
    <location>
        <position position="832"/>
    </location>
</feature>
<dbReference type="Gene3D" id="3.40.50.1820">
    <property type="entry name" value="alpha/beta hydrolase"/>
    <property type="match status" value="1"/>
</dbReference>
<dbReference type="GO" id="GO:0006508">
    <property type="term" value="P:proteolysis"/>
    <property type="evidence" value="ECO:0007669"/>
    <property type="project" value="InterPro"/>
</dbReference>
<keyword evidence="4" id="KW-0378">Hydrolase</keyword>
<dbReference type="InterPro" id="IPR029058">
    <property type="entry name" value="AB_hydrolase_fold"/>
</dbReference>
<dbReference type="AlphaFoldDB" id="A0A523USA2"/>
<feature type="chain" id="PRO_5022103126" evidence="2">
    <location>
        <begin position="21"/>
        <end position="832"/>
    </location>
</feature>
<comment type="caution">
    <text evidence="4">The sequence shown here is derived from an EMBL/GenBank/DDBJ whole genome shotgun (WGS) entry which is preliminary data.</text>
</comment>
<gene>
    <name evidence="4" type="ORF">E3J62_07720</name>
</gene>
<evidence type="ECO:0000313" key="5">
    <source>
        <dbReference type="Proteomes" id="UP000315525"/>
    </source>
</evidence>
<dbReference type="PANTHER" id="PTHR43037:SF4">
    <property type="entry name" value="PEPTIDASE S9 PROLYL OLIGOPEPTIDASE CATALYTIC DOMAIN-CONTAINING PROTEIN"/>
    <property type="match status" value="1"/>
</dbReference>
<evidence type="ECO:0000256" key="1">
    <source>
        <dbReference type="ARBA" id="ARBA00022729"/>
    </source>
</evidence>
<reference evidence="4 5" key="1">
    <citation type="submission" date="2019-03" db="EMBL/GenBank/DDBJ databases">
        <title>Metabolic potential of uncultured bacteria and archaea associated with petroleum seepage in deep-sea sediments.</title>
        <authorList>
            <person name="Dong X."/>
            <person name="Hubert C."/>
        </authorList>
    </citation>
    <scope>NUCLEOTIDE SEQUENCE [LARGE SCALE GENOMIC DNA]</scope>
    <source>
        <strain evidence="4">E44_bin18</strain>
    </source>
</reference>
<feature type="domain" description="Peptidase S9 prolyl oligopeptidase catalytic" evidence="3">
    <location>
        <begin position="373"/>
        <end position="543"/>
    </location>
</feature>
<accession>A0A523USA2</accession>
<evidence type="ECO:0000259" key="3">
    <source>
        <dbReference type="Pfam" id="PF00326"/>
    </source>
</evidence>
<dbReference type="Pfam" id="PF00326">
    <property type="entry name" value="Peptidase_S9"/>
    <property type="match status" value="1"/>
</dbReference>
<evidence type="ECO:0000256" key="2">
    <source>
        <dbReference type="SAM" id="SignalP"/>
    </source>
</evidence>
<keyword evidence="1 2" id="KW-0732">Signal</keyword>
<dbReference type="InterPro" id="IPR001375">
    <property type="entry name" value="Peptidase_S9_cat"/>
</dbReference>
<dbReference type="Proteomes" id="UP000315525">
    <property type="component" value="Unassembled WGS sequence"/>
</dbReference>
<sequence length="832" mass="93782">MFRKVIFLFSIILFFLTAWASAGNEFLPGIEDKIVVEDWLYVGPFSVGAREGVVGIIKDAKNFRPHEGLEHPSILAQGGKVQWRKTSVDSLGWINLEYEDVLWDSLMDIWGIAGLVDVGYAYAQFENKGRKRALVMAKKAGSFYLNGRRYTGNPYGDNYMMTPVILEHGINRVLVPTGGYADHRFTFKVVPPPVPVVIVKKDATVPDIIDGETLSGWAGITLMNTTSKRLDDITVTLGDGDVFREDSVSVSHLIPLNYKKIPIRLEQIKPIAAPDTVWVPVKVSSPSFFSSESLAIMVRGKSESFVKTFISRIDSSCQYYAVLPPKDYDAKRDYALILTLHGAGVRARGNVNSYQPKDWAFVVAPTNRRRFGFDWQDWGRLDALEVLELVKKSFPIDTNRVYLVGHSMGGHGAWHVGLAHSDLFAAIAPGAGWTCFQLYVPWFLQKSYIFAEPMQVGIRDMSLREDIAPNFVENALNLPVFILHGGIDDNVPTVHGRMFAKLLDQLDYDYVYKEVPGKKHWWKTDDLQCVDDPDLMAFLRRKTRNPFPRHIVFKTTNLGQSNKSNWIQIDEQERPFFESRVEAEVKGRTIEVLTNNIGQFSLHLNKAIVPRGRLSFVVDGHKILHQFKRDETVSFYKRGDSFVKGHRKRRGVSKRPDLYGPIKQAYFSPFALVYGTKGDSATTELLYRQASYEAMRWWQRGNGYVSVLPDSELTKAVVNAKNLILFGGADENQIVSKIDSRLPIRPGKESFQVGKRKVRGVGLAAEFIYPNPLNPEKFVFVHEGNDSTGLAISNFFGTIYSGAGLPDFIIFDRKVKQRGWGGVLCAGFFNTA</sequence>
<protein>
    <submittedName>
        <fullName evidence="4">Alpha/beta fold hydrolase</fullName>
    </submittedName>
</protein>
<proteinExistence type="predicted"/>
<dbReference type="PANTHER" id="PTHR43037">
    <property type="entry name" value="UNNAMED PRODUCT-RELATED"/>
    <property type="match status" value="1"/>
</dbReference>
<dbReference type="InterPro" id="IPR050955">
    <property type="entry name" value="Plant_Biomass_Hydrol_Est"/>
</dbReference>
<dbReference type="EMBL" id="SOJN01000085">
    <property type="protein sequence ID" value="TET45398.1"/>
    <property type="molecule type" value="Genomic_DNA"/>
</dbReference>
<dbReference type="GO" id="GO:0008236">
    <property type="term" value="F:serine-type peptidase activity"/>
    <property type="evidence" value="ECO:0007669"/>
    <property type="project" value="InterPro"/>
</dbReference>
<dbReference type="SUPFAM" id="SSF53474">
    <property type="entry name" value="alpha/beta-Hydrolases"/>
    <property type="match status" value="1"/>
</dbReference>